<name>A0A1B2I789_9BACT</name>
<dbReference type="AlphaFoldDB" id="A0A1B2I789"/>
<organism evidence="1 2">
    <name type="scientific">Cloacibacillus porcorum</name>
    <dbReference type="NCBI Taxonomy" id="1197717"/>
    <lineage>
        <taxon>Bacteria</taxon>
        <taxon>Thermotogati</taxon>
        <taxon>Synergistota</taxon>
        <taxon>Synergistia</taxon>
        <taxon>Synergistales</taxon>
        <taxon>Synergistaceae</taxon>
        <taxon>Cloacibacillus</taxon>
    </lineage>
</organism>
<sequence length="311" mass="35178">MVRRYTPEGKKRSFRVAYWLGVAAIIALWIWAFKSYFDRYEYLHPEITWAVPGIDNQIIKVKGLLLWKENVLLSPAAGTLTYPLGRGPVRVARGAVVARVGGREVKAYQQGYFVAGKDGQESTWRYSSIWPSEQKEFSKPYKLQFLSDNTAAMRGQIVGKIIEQPQELRFIGYMPMRGDVEEQIRRKKLRVRIDSEDTVSTAKIRVTQKAGNLTKFYLTMPWFPPELALSRNYTLIIDAGQTEGALVPQSAILEKGGRTGIYMVRGARVVFIPVEGRKLANDKFLVTKGITVGDAVVEDAATAREGRIQLW</sequence>
<gene>
    <name evidence="1" type="ORF">BED41_12555</name>
</gene>
<dbReference type="RefSeq" id="WP_066746898.1">
    <property type="nucleotide sequence ID" value="NZ_CALCLR010000069.1"/>
</dbReference>
<dbReference type="KEGG" id="cpor:BED41_12555"/>
<dbReference type="STRING" id="1197717.BED41_12555"/>
<dbReference type="Proteomes" id="UP000093044">
    <property type="component" value="Chromosome"/>
</dbReference>
<accession>A0A1B2I789</accession>
<reference evidence="1" key="1">
    <citation type="submission" date="2016-08" db="EMBL/GenBank/DDBJ databases">
        <title>Complete genome of Cloacibacillus porcorum.</title>
        <authorList>
            <person name="Looft T."/>
            <person name="Bayles D.O."/>
            <person name="Alt D.P."/>
        </authorList>
    </citation>
    <scope>NUCLEOTIDE SEQUENCE [LARGE SCALE GENOMIC DNA]</scope>
    <source>
        <strain evidence="1">CL-84</strain>
    </source>
</reference>
<evidence type="ECO:0000313" key="2">
    <source>
        <dbReference type="Proteomes" id="UP000093044"/>
    </source>
</evidence>
<protein>
    <submittedName>
        <fullName evidence="1">Uncharacterized protein</fullName>
    </submittedName>
</protein>
<dbReference type="OrthoDB" id="3054at2"/>
<keyword evidence="2" id="KW-1185">Reference proteome</keyword>
<proteinExistence type="predicted"/>
<evidence type="ECO:0000313" key="1">
    <source>
        <dbReference type="EMBL" id="ANZ45842.1"/>
    </source>
</evidence>
<dbReference type="EMBL" id="CP016757">
    <property type="protein sequence ID" value="ANZ45842.1"/>
    <property type="molecule type" value="Genomic_DNA"/>
</dbReference>
<dbReference type="GeneID" id="83058675"/>
<dbReference type="Gene3D" id="2.40.420.20">
    <property type="match status" value="1"/>
</dbReference>